<feature type="domain" description="DUF403" evidence="1">
    <location>
        <begin position="1"/>
        <end position="306"/>
    </location>
</feature>
<dbReference type="OrthoDB" id="9803532at2"/>
<dbReference type="PANTHER" id="PTHR34595:SF7">
    <property type="entry name" value="SLL1039 PROTEIN"/>
    <property type="match status" value="1"/>
</dbReference>
<dbReference type="Pfam" id="PF04168">
    <property type="entry name" value="Alpha-E"/>
    <property type="match status" value="1"/>
</dbReference>
<dbReference type="AlphaFoldDB" id="A0A4R3ICB4"/>
<gene>
    <name evidence="2" type="ORF">BCF53_102291</name>
</gene>
<evidence type="ECO:0000313" key="2">
    <source>
        <dbReference type="EMBL" id="TCS43265.1"/>
    </source>
</evidence>
<comment type="caution">
    <text evidence="2">The sequence shown here is derived from an EMBL/GenBank/DDBJ whole genome shotgun (WGS) entry which is preliminary data.</text>
</comment>
<sequence>MLSRVAERIYWLARYLERIENTARLVSVYDNLLYDLPRGNSISWYNLIVINSGTEQFHERYKVKSERNVVKFLLADDDNYASLMSSIRMLRENVRTSRDVIPSETWELTNELYIYVRENISQGVNRSKRHEFLTHVIESCQMITGLLVGAMARDAGWNFMILGCNIERADMTTRMLDAGTFLAMEPFEESNVNLTQVIWSKVLRSQSAYLTYRRTVRRAIRASNVVNYLLNDEQFPRTFYYCVEQMDRAAKYLPRSASVRTVLKDIKSLKYVIESSQDLTDDFRSYLNELQIDLIKLNEVIVENWFAFKEEDAA</sequence>
<dbReference type="InterPro" id="IPR051680">
    <property type="entry name" value="ATP-dep_Glu-Cys_Ligase-2"/>
</dbReference>
<protein>
    <submittedName>
        <fullName evidence="2">Putative alpha-E superfamily protein</fullName>
    </submittedName>
</protein>
<accession>A0A4R3ICB4</accession>
<name>A0A4R3ICB4_9GAMM</name>
<keyword evidence="3" id="KW-1185">Reference proteome</keyword>
<dbReference type="RefSeq" id="WP_132700035.1">
    <property type="nucleotide sequence ID" value="NZ_SLZR01000002.1"/>
</dbReference>
<organism evidence="2 3">
    <name type="scientific">Reinekea marinisedimentorum</name>
    <dbReference type="NCBI Taxonomy" id="230495"/>
    <lineage>
        <taxon>Bacteria</taxon>
        <taxon>Pseudomonadati</taxon>
        <taxon>Pseudomonadota</taxon>
        <taxon>Gammaproteobacteria</taxon>
        <taxon>Oceanospirillales</taxon>
        <taxon>Saccharospirillaceae</taxon>
        <taxon>Reinekea</taxon>
    </lineage>
</organism>
<dbReference type="InterPro" id="IPR007296">
    <property type="entry name" value="DUF403"/>
</dbReference>
<evidence type="ECO:0000259" key="1">
    <source>
        <dbReference type="Pfam" id="PF04168"/>
    </source>
</evidence>
<reference evidence="2 3" key="1">
    <citation type="submission" date="2019-03" db="EMBL/GenBank/DDBJ databases">
        <title>Genomic Encyclopedia of Archaeal and Bacterial Type Strains, Phase II (KMG-II): from individual species to whole genera.</title>
        <authorList>
            <person name="Goeker M."/>
        </authorList>
    </citation>
    <scope>NUCLEOTIDE SEQUENCE [LARGE SCALE GENOMIC DNA]</scope>
    <source>
        <strain evidence="2 3">DSM 15388</strain>
    </source>
</reference>
<dbReference type="PANTHER" id="PTHR34595">
    <property type="entry name" value="BLR5612 PROTEIN"/>
    <property type="match status" value="1"/>
</dbReference>
<dbReference type="Proteomes" id="UP000295793">
    <property type="component" value="Unassembled WGS sequence"/>
</dbReference>
<evidence type="ECO:0000313" key="3">
    <source>
        <dbReference type="Proteomes" id="UP000295793"/>
    </source>
</evidence>
<proteinExistence type="predicted"/>
<dbReference type="EMBL" id="SLZR01000002">
    <property type="protein sequence ID" value="TCS43265.1"/>
    <property type="molecule type" value="Genomic_DNA"/>
</dbReference>